<protein>
    <recommendedName>
        <fullName evidence="3">Enoyl reductase (ER) domain-containing protein</fullName>
    </recommendedName>
</protein>
<dbReference type="InterPro" id="IPR013154">
    <property type="entry name" value="ADH-like_N"/>
</dbReference>
<name>A0A9N9V0Y9_9HYPO</name>
<dbReference type="Proteomes" id="UP000754883">
    <property type="component" value="Unassembled WGS sequence"/>
</dbReference>
<gene>
    <name evidence="4" type="ORF">CBYS24578_00014661</name>
</gene>
<dbReference type="PANTHER" id="PTHR45348:SF7">
    <property type="entry name" value="ZINC BINDING OXIDOREDUCTASE, PUTATIVE-RELATED"/>
    <property type="match status" value="1"/>
</dbReference>
<evidence type="ECO:0000313" key="4">
    <source>
        <dbReference type="EMBL" id="CAH0003486.1"/>
    </source>
</evidence>
<comment type="caution">
    <text evidence="4">The sequence shown here is derived from an EMBL/GenBank/DDBJ whole genome shotgun (WGS) entry which is preliminary data.</text>
</comment>
<dbReference type="Gene3D" id="3.40.50.720">
    <property type="entry name" value="NAD(P)-binding Rossmann-like Domain"/>
    <property type="match status" value="1"/>
</dbReference>
<dbReference type="InterPro" id="IPR036291">
    <property type="entry name" value="NAD(P)-bd_dom_sf"/>
</dbReference>
<comment type="similarity">
    <text evidence="1">Belongs to the zinc-containing alcohol dehydrogenase family.</text>
</comment>
<proteinExistence type="inferred from homology"/>
<dbReference type="InterPro" id="IPR013149">
    <property type="entry name" value="ADH-like_C"/>
</dbReference>
<evidence type="ECO:0000256" key="1">
    <source>
        <dbReference type="ARBA" id="ARBA00008072"/>
    </source>
</evidence>
<sequence>MSLPINRGIFVGDNEEVSIRDLGDAYRPVGSQALVKVKYSAINPEDLKHSYVGLSGSITGYDWVGTVVEIGNSSSFTVGQQLFGGVIPASQRPLHTGAHQNYLIIDGSKAAWPVPKGMSEEVAATLPVAVESAADLIFNVNGFGLPAAGIDGQDASGVPILIWGGASGVGAAAIQVAKAAGFEPIFVTASPKNHERLLRAGASGAFDYNSPTVVEEIRKAVAESGKKLTVAIETICNGTTILGKPLEKNNTPDLAKACMSNNVQAEDMRLASVLPVPHDTDWKEGYALRPSGNINWLGSAQDPVFPVRTKKFMDWFVVNHELVWKPILRTPIVEGAEKAIEEIRRVARGGASMEKVLIARPL</sequence>
<dbReference type="InterPro" id="IPR020843">
    <property type="entry name" value="ER"/>
</dbReference>
<dbReference type="PANTHER" id="PTHR45348">
    <property type="entry name" value="HYPOTHETICAL OXIDOREDUCTASE (EUROFUNG)"/>
    <property type="match status" value="1"/>
</dbReference>
<dbReference type="InterPro" id="IPR047122">
    <property type="entry name" value="Trans-enoyl_RdTase-like"/>
</dbReference>
<keyword evidence="5" id="KW-1185">Reference proteome</keyword>
<keyword evidence="2" id="KW-0560">Oxidoreductase</keyword>
<accession>A0A9N9V0Y9</accession>
<evidence type="ECO:0000259" key="3">
    <source>
        <dbReference type="SMART" id="SM00829"/>
    </source>
</evidence>
<dbReference type="OrthoDB" id="10257049at2759"/>
<dbReference type="AlphaFoldDB" id="A0A9N9V0Y9"/>
<dbReference type="SUPFAM" id="SSF50129">
    <property type="entry name" value="GroES-like"/>
    <property type="match status" value="1"/>
</dbReference>
<dbReference type="SMART" id="SM00829">
    <property type="entry name" value="PKS_ER"/>
    <property type="match status" value="1"/>
</dbReference>
<dbReference type="Gene3D" id="3.90.180.10">
    <property type="entry name" value="Medium-chain alcohol dehydrogenases, catalytic domain"/>
    <property type="match status" value="1"/>
</dbReference>
<organism evidence="4 5">
    <name type="scientific">Clonostachys byssicola</name>
    <dbReference type="NCBI Taxonomy" id="160290"/>
    <lineage>
        <taxon>Eukaryota</taxon>
        <taxon>Fungi</taxon>
        <taxon>Dikarya</taxon>
        <taxon>Ascomycota</taxon>
        <taxon>Pezizomycotina</taxon>
        <taxon>Sordariomycetes</taxon>
        <taxon>Hypocreomycetidae</taxon>
        <taxon>Hypocreales</taxon>
        <taxon>Bionectriaceae</taxon>
        <taxon>Clonostachys</taxon>
    </lineage>
</organism>
<reference evidence="4" key="1">
    <citation type="submission" date="2021-10" db="EMBL/GenBank/DDBJ databases">
        <authorList>
            <person name="Piombo E."/>
        </authorList>
    </citation>
    <scope>NUCLEOTIDE SEQUENCE</scope>
</reference>
<evidence type="ECO:0000313" key="5">
    <source>
        <dbReference type="Proteomes" id="UP000754883"/>
    </source>
</evidence>
<dbReference type="SUPFAM" id="SSF51735">
    <property type="entry name" value="NAD(P)-binding Rossmann-fold domains"/>
    <property type="match status" value="1"/>
</dbReference>
<feature type="domain" description="Enoyl reductase (ER)" evidence="3">
    <location>
        <begin position="12"/>
        <end position="358"/>
    </location>
</feature>
<dbReference type="Pfam" id="PF00107">
    <property type="entry name" value="ADH_zinc_N"/>
    <property type="match status" value="1"/>
</dbReference>
<evidence type="ECO:0000256" key="2">
    <source>
        <dbReference type="ARBA" id="ARBA00023002"/>
    </source>
</evidence>
<dbReference type="EMBL" id="CABFNO020001564">
    <property type="protein sequence ID" value="CAH0003486.1"/>
    <property type="molecule type" value="Genomic_DNA"/>
</dbReference>
<dbReference type="Pfam" id="PF08240">
    <property type="entry name" value="ADH_N"/>
    <property type="match status" value="1"/>
</dbReference>
<dbReference type="GO" id="GO:0016651">
    <property type="term" value="F:oxidoreductase activity, acting on NAD(P)H"/>
    <property type="evidence" value="ECO:0007669"/>
    <property type="project" value="InterPro"/>
</dbReference>
<dbReference type="InterPro" id="IPR011032">
    <property type="entry name" value="GroES-like_sf"/>
</dbReference>